<evidence type="ECO:0000313" key="7">
    <source>
        <dbReference type="EMBL" id="JAG35217.1"/>
    </source>
</evidence>
<evidence type="ECO:0000259" key="6">
    <source>
        <dbReference type="Pfam" id="PF12698"/>
    </source>
</evidence>
<evidence type="ECO:0000256" key="5">
    <source>
        <dbReference type="SAM" id="Phobius"/>
    </source>
</evidence>
<protein>
    <submittedName>
        <fullName evidence="7">ABC transporter A family member 1</fullName>
    </submittedName>
</protein>
<dbReference type="GO" id="GO:0016020">
    <property type="term" value="C:membrane"/>
    <property type="evidence" value="ECO:0007669"/>
    <property type="project" value="UniProtKB-SubCell"/>
</dbReference>
<evidence type="ECO:0000256" key="4">
    <source>
        <dbReference type="ARBA" id="ARBA00023136"/>
    </source>
</evidence>
<keyword evidence="3 5" id="KW-1133">Transmembrane helix</keyword>
<sequence length="126" mass="14092">MIYILTMLLIILIFVIFQRKEFISADRIGATMVLFLVYGFASIATAYILHFLFKEHSSAQNCVMVVSFVTGFLFLIIVFTFSVLNATQNAGKTLKFFFRIVPSYAIGEGIVSILMAKFTIAGTLNP</sequence>
<evidence type="ECO:0000256" key="2">
    <source>
        <dbReference type="ARBA" id="ARBA00022692"/>
    </source>
</evidence>
<gene>
    <name evidence="7" type="primary">ABCA1_24</name>
    <name evidence="7" type="ORF">CM83_55521</name>
</gene>
<proteinExistence type="predicted"/>
<dbReference type="Pfam" id="PF12698">
    <property type="entry name" value="ABC2_membrane_3"/>
    <property type="match status" value="1"/>
</dbReference>
<feature type="transmembrane region" description="Helical" evidence="5">
    <location>
        <begin position="29"/>
        <end position="53"/>
    </location>
</feature>
<comment type="subcellular location">
    <subcellularLocation>
        <location evidence="1">Membrane</location>
        <topology evidence="1">Multi-pass membrane protein</topology>
    </subcellularLocation>
</comment>
<dbReference type="InterPro" id="IPR013525">
    <property type="entry name" value="ABC2_TM"/>
</dbReference>
<feature type="domain" description="ABC-2 type transporter transmembrane" evidence="6">
    <location>
        <begin position="2"/>
        <end position="117"/>
    </location>
</feature>
<keyword evidence="4 5" id="KW-0472">Membrane</keyword>
<feature type="transmembrane region" description="Helical" evidence="5">
    <location>
        <begin position="65"/>
        <end position="84"/>
    </location>
</feature>
<organism evidence="7">
    <name type="scientific">Lygus hesperus</name>
    <name type="common">Western plant bug</name>
    <dbReference type="NCBI Taxonomy" id="30085"/>
    <lineage>
        <taxon>Eukaryota</taxon>
        <taxon>Metazoa</taxon>
        <taxon>Ecdysozoa</taxon>
        <taxon>Arthropoda</taxon>
        <taxon>Hexapoda</taxon>
        <taxon>Insecta</taxon>
        <taxon>Pterygota</taxon>
        <taxon>Neoptera</taxon>
        <taxon>Paraneoptera</taxon>
        <taxon>Hemiptera</taxon>
        <taxon>Heteroptera</taxon>
        <taxon>Panheteroptera</taxon>
        <taxon>Cimicomorpha</taxon>
        <taxon>Miridae</taxon>
        <taxon>Mirini</taxon>
        <taxon>Lygus</taxon>
    </lineage>
</organism>
<dbReference type="GO" id="GO:0140359">
    <property type="term" value="F:ABC-type transporter activity"/>
    <property type="evidence" value="ECO:0007669"/>
    <property type="project" value="InterPro"/>
</dbReference>
<dbReference type="AlphaFoldDB" id="A0A0A9YQA3"/>
<reference evidence="7" key="1">
    <citation type="journal article" date="2014" name="PLoS ONE">
        <title>Transcriptome-Based Identification of ABC Transporters in the Western Tarnished Plant Bug Lygus hesperus.</title>
        <authorList>
            <person name="Hull J.J."/>
            <person name="Chaney K."/>
            <person name="Geib S.M."/>
            <person name="Fabrick J.A."/>
            <person name="Brent C.S."/>
            <person name="Walsh D."/>
            <person name="Lavine L.C."/>
        </authorList>
    </citation>
    <scope>NUCLEOTIDE SEQUENCE</scope>
</reference>
<dbReference type="EMBL" id="GBHO01008387">
    <property type="protein sequence ID" value="JAG35217.1"/>
    <property type="molecule type" value="Transcribed_RNA"/>
</dbReference>
<feature type="transmembrane region" description="Helical" evidence="5">
    <location>
        <begin position="96"/>
        <end position="116"/>
    </location>
</feature>
<evidence type="ECO:0000256" key="3">
    <source>
        <dbReference type="ARBA" id="ARBA00022989"/>
    </source>
</evidence>
<keyword evidence="2 5" id="KW-0812">Transmembrane</keyword>
<name>A0A0A9YQA3_LYGHE</name>
<evidence type="ECO:0000256" key="1">
    <source>
        <dbReference type="ARBA" id="ARBA00004141"/>
    </source>
</evidence>
<reference evidence="7" key="2">
    <citation type="submission" date="2014-07" db="EMBL/GenBank/DDBJ databases">
        <authorList>
            <person name="Hull J."/>
        </authorList>
    </citation>
    <scope>NUCLEOTIDE SEQUENCE</scope>
</reference>
<accession>A0A0A9YQA3</accession>